<comment type="caution">
    <text evidence="3">The sequence shown here is derived from an EMBL/GenBank/DDBJ whole genome shotgun (WGS) entry which is preliminary data.</text>
</comment>
<dbReference type="PANTHER" id="PTHR22801:SF63">
    <property type="entry name" value="C-TYPE LECTIN DOMAIN-CONTAINING PROTEIN"/>
    <property type="match status" value="1"/>
</dbReference>
<dbReference type="SUPFAM" id="SSF56436">
    <property type="entry name" value="C-type lectin-like"/>
    <property type="match status" value="1"/>
</dbReference>
<feature type="domain" description="C-type lectin" evidence="2">
    <location>
        <begin position="60"/>
        <end position="186"/>
    </location>
</feature>
<evidence type="ECO:0000313" key="3">
    <source>
        <dbReference type="EMBL" id="KAK8732907.1"/>
    </source>
</evidence>
<dbReference type="Gene3D" id="3.10.100.10">
    <property type="entry name" value="Mannose-Binding Protein A, subunit A"/>
    <property type="match status" value="1"/>
</dbReference>
<keyword evidence="1" id="KW-0732">Signal</keyword>
<dbReference type="Pfam" id="PF00059">
    <property type="entry name" value="Lectin_C"/>
    <property type="match status" value="1"/>
</dbReference>
<name>A0AAW0WMP7_CHEQU</name>
<evidence type="ECO:0000259" key="2">
    <source>
        <dbReference type="PROSITE" id="PS50041"/>
    </source>
</evidence>
<dbReference type="InterPro" id="IPR016186">
    <property type="entry name" value="C-type_lectin-like/link_sf"/>
</dbReference>
<dbReference type="PANTHER" id="PTHR22801">
    <property type="entry name" value="LITHOSTATHINE"/>
    <property type="match status" value="1"/>
</dbReference>
<proteinExistence type="predicted"/>
<dbReference type="PROSITE" id="PS50041">
    <property type="entry name" value="C_TYPE_LECTIN_2"/>
    <property type="match status" value="1"/>
</dbReference>
<organism evidence="3 4">
    <name type="scientific">Cherax quadricarinatus</name>
    <name type="common">Australian red claw crayfish</name>
    <dbReference type="NCBI Taxonomy" id="27406"/>
    <lineage>
        <taxon>Eukaryota</taxon>
        <taxon>Metazoa</taxon>
        <taxon>Ecdysozoa</taxon>
        <taxon>Arthropoda</taxon>
        <taxon>Crustacea</taxon>
        <taxon>Multicrustacea</taxon>
        <taxon>Malacostraca</taxon>
        <taxon>Eumalacostraca</taxon>
        <taxon>Eucarida</taxon>
        <taxon>Decapoda</taxon>
        <taxon>Pleocyemata</taxon>
        <taxon>Astacidea</taxon>
        <taxon>Parastacoidea</taxon>
        <taxon>Parastacidae</taxon>
        <taxon>Cherax</taxon>
    </lineage>
</organism>
<feature type="signal peptide" evidence="1">
    <location>
        <begin position="1"/>
        <end position="24"/>
    </location>
</feature>
<reference evidence="3 4" key="1">
    <citation type="journal article" date="2024" name="BMC Genomics">
        <title>Genome assembly of redclaw crayfish (Cherax quadricarinatus) provides insights into its immune adaptation and hypoxia tolerance.</title>
        <authorList>
            <person name="Liu Z."/>
            <person name="Zheng J."/>
            <person name="Li H."/>
            <person name="Fang K."/>
            <person name="Wang S."/>
            <person name="He J."/>
            <person name="Zhou D."/>
            <person name="Weng S."/>
            <person name="Chi M."/>
            <person name="Gu Z."/>
            <person name="He J."/>
            <person name="Li F."/>
            <person name="Wang M."/>
        </authorList>
    </citation>
    <scope>NUCLEOTIDE SEQUENCE [LARGE SCALE GENOMIC DNA]</scope>
    <source>
        <strain evidence="3">ZL_2023a</strain>
    </source>
</reference>
<feature type="chain" id="PRO_5043452293" description="C-type lectin domain-containing protein" evidence="1">
    <location>
        <begin position="25"/>
        <end position="189"/>
    </location>
</feature>
<dbReference type="EMBL" id="JARKIK010000056">
    <property type="protein sequence ID" value="KAK8732907.1"/>
    <property type="molecule type" value="Genomic_DNA"/>
</dbReference>
<dbReference type="InterPro" id="IPR001304">
    <property type="entry name" value="C-type_lectin-like"/>
</dbReference>
<evidence type="ECO:0000256" key="1">
    <source>
        <dbReference type="SAM" id="SignalP"/>
    </source>
</evidence>
<keyword evidence="4" id="KW-1185">Reference proteome</keyword>
<gene>
    <name evidence="3" type="ORF">OTU49_017457</name>
</gene>
<dbReference type="InterPro" id="IPR016187">
    <property type="entry name" value="CTDL_fold"/>
</dbReference>
<dbReference type="Proteomes" id="UP001445076">
    <property type="component" value="Unassembled WGS sequence"/>
</dbReference>
<sequence>MVTFPKMWIPVALTLVCTHLLVNGFEGEQWSRVQQLREQIEDSEAANIVRQGCLEPYVTVGDQCLFFATFAELSYQDARQMCHSLDGELAAVLTATRLKNIIDYINENGIAGHSFWLGGSDAAQEGVWLWTDGQRVPMGAPFWGFVKLDVLEPDGGAAENCLLLNADGFHYFRDSSCSLLRTPLCMYAQ</sequence>
<accession>A0AAW0WMP7</accession>
<dbReference type="InterPro" id="IPR050801">
    <property type="entry name" value="Ca-Dep_Lectins_ImmuneDev"/>
</dbReference>
<dbReference type="AlphaFoldDB" id="A0AAW0WMP7"/>
<dbReference type="SMART" id="SM00034">
    <property type="entry name" value="CLECT"/>
    <property type="match status" value="1"/>
</dbReference>
<evidence type="ECO:0000313" key="4">
    <source>
        <dbReference type="Proteomes" id="UP001445076"/>
    </source>
</evidence>
<dbReference type="CDD" id="cd00037">
    <property type="entry name" value="CLECT"/>
    <property type="match status" value="1"/>
</dbReference>
<protein>
    <recommendedName>
        <fullName evidence="2">C-type lectin domain-containing protein</fullName>
    </recommendedName>
</protein>